<dbReference type="SUPFAM" id="SSF161098">
    <property type="entry name" value="MetI-like"/>
    <property type="match status" value="1"/>
</dbReference>
<evidence type="ECO:0000256" key="4">
    <source>
        <dbReference type="ARBA" id="ARBA00022692"/>
    </source>
</evidence>
<evidence type="ECO:0000259" key="8">
    <source>
        <dbReference type="PROSITE" id="PS50928"/>
    </source>
</evidence>
<dbReference type="InterPro" id="IPR050366">
    <property type="entry name" value="BP-dependent_transpt_permease"/>
</dbReference>
<reference evidence="10" key="1">
    <citation type="journal article" date="2020" name="MBio">
        <title>Horizontal gene transfer to a defensive symbiont with a reduced genome amongst a multipartite beetle microbiome.</title>
        <authorList>
            <person name="Waterworth S.C."/>
            <person name="Florez L.V."/>
            <person name="Rees E.R."/>
            <person name="Hertweck C."/>
            <person name="Kaltenpoth M."/>
            <person name="Kwan J.C."/>
        </authorList>
    </citation>
    <scope>NUCLEOTIDE SEQUENCE [LARGE SCALE GENOMIC DNA]</scope>
</reference>
<evidence type="ECO:0000256" key="7">
    <source>
        <dbReference type="RuleBase" id="RU363032"/>
    </source>
</evidence>
<dbReference type="EMBL" id="WNDQ01000018">
    <property type="protein sequence ID" value="KAF1021728.1"/>
    <property type="molecule type" value="Genomic_DNA"/>
</dbReference>
<evidence type="ECO:0000313" key="9">
    <source>
        <dbReference type="EMBL" id="KAF1021728.1"/>
    </source>
</evidence>
<evidence type="ECO:0000256" key="6">
    <source>
        <dbReference type="ARBA" id="ARBA00023136"/>
    </source>
</evidence>
<proteinExistence type="inferred from homology"/>
<name>A0A7V8FPJ3_9BURK</name>
<feature type="transmembrane region" description="Helical" evidence="7">
    <location>
        <begin position="85"/>
        <end position="108"/>
    </location>
</feature>
<feature type="transmembrane region" description="Helical" evidence="7">
    <location>
        <begin position="20"/>
        <end position="41"/>
    </location>
</feature>
<gene>
    <name evidence="9" type="primary">gsiD_7</name>
    <name evidence="9" type="ORF">GAK30_01628</name>
</gene>
<comment type="caution">
    <text evidence="9">The sequence shown here is derived from an EMBL/GenBank/DDBJ whole genome shotgun (WGS) entry which is preliminary data.</text>
</comment>
<dbReference type="AlphaFoldDB" id="A0A7V8FPJ3"/>
<organism evidence="9 10">
    <name type="scientific">Paracidovorax wautersii</name>
    <dbReference type="NCBI Taxonomy" id="1177982"/>
    <lineage>
        <taxon>Bacteria</taxon>
        <taxon>Pseudomonadati</taxon>
        <taxon>Pseudomonadota</taxon>
        <taxon>Betaproteobacteria</taxon>
        <taxon>Burkholderiales</taxon>
        <taxon>Comamonadaceae</taxon>
        <taxon>Paracidovorax</taxon>
    </lineage>
</organism>
<dbReference type="PANTHER" id="PTHR43386:SF1">
    <property type="entry name" value="D,D-DIPEPTIDE TRANSPORT SYSTEM PERMEASE PROTEIN DDPC-RELATED"/>
    <property type="match status" value="1"/>
</dbReference>
<keyword evidence="5 7" id="KW-1133">Transmembrane helix</keyword>
<evidence type="ECO:0000256" key="2">
    <source>
        <dbReference type="ARBA" id="ARBA00022448"/>
    </source>
</evidence>
<dbReference type="Pfam" id="PF00528">
    <property type="entry name" value="BPD_transp_1"/>
    <property type="match status" value="1"/>
</dbReference>
<feature type="transmembrane region" description="Helical" evidence="7">
    <location>
        <begin position="202"/>
        <end position="226"/>
    </location>
</feature>
<feature type="domain" description="ABC transmembrane type-1" evidence="8">
    <location>
        <begin position="81"/>
        <end position="269"/>
    </location>
</feature>
<comment type="subcellular location">
    <subcellularLocation>
        <location evidence="1 7">Cell membrane</location>
        <topology evidence="1 7">Multi-pass membrane protein</topology>
    </subcellularLocation>
</comment>
<keyword evidence="2 7" id="KW-0813">Transport</keyword>
<comment type="similarity">
    <text evidence="7">Belongs to the binding-protein-dependent transport system permease family.</text>
</comment>
<dbReference type="PANTHER" id="PTHR43386">
    <property type="entry name" value="OLIGOPEPTIDE TRANSPORT SYSTEM PERMEASE PROTEIN APPC"/>
    <property type="match status" value="1"/>
</dbReference>
<dbReference type="GO" id="GO:0055085">
    <property type="term" value="P:transmembrane transport"/>
    <property type="evidence" value="ECO:0007669"/>
    <property type="project" value="InterPro"/>
</dbReference>
<feature type="transmembrane region" description="Helical" evidence="7">
    <location>
        <begin position="247"/>
        <end position="268"/>
    </location>
</feature>
<sequence length="282" mass="29573">MTAVSWISRCLDITWRHRALAFGAVLLGTLVLLALAAPWLFPGDPHDMVGAPALAPGGDPAFLLGTDLLGRDVAAGLVWGARVSLFVGLASAALAIVIGSVVGVLAGYARGWTYTLLMRLCELFQTIPHFLFAIFIVAILGATVRNITLAIGLTFWPAIARLVRAQTLLLREMDFVRVAPSMGVSDLRIILTHLLPNAMPPVIANASILAAIAILSESGLSFLGLGDPNSVSWGGMIGAGREAIRTAWYLTIIPGAAVLVAVLSLNLIGDGLIGALDPRSRA</sequence>
<dbReference type="PROSITE" id="PS50928">
    <property type="entry name" value="ABC_TM1"/>
    <property type="match status" value="1"/>
</dbReference>
<dbReference type="InterPro" id="IPR035906">
    <property type="entry name" value="MetI-like_sf"/>
</dbReference>
<dbReference type="GO" id="GO:0005886">
    <property type="term" value="C:plasma membrane"/>
    <property type="evidence" value="ECO:0007669"/>
    <property type="project" value="UniProtKB-SubCell"/>
</dbReference>
<keyword evidence="4 7" id="KW-0812">Transmembrane</keyword>
<dbReference type="CDD" id="cd06261">
    <property type="entry name" value="TM_PBP2"/>
    <property type="match status" value="1"/>
</dbReference>
<protein>
    <submittedName>
        <fullName evidence="9">Glutathione transport system permease protein GsiD</fullName>
    </submittedName>
</protein>
<keyword evidence="6 7" id="KW-0472">Membrane</keyword>
<dbReference type="Gene3D" id="1.10.3720.10">
    <property type="entry name" value="MetI-like"/>
    <property type="match status" value="1"/>
</dbReference>
<evidence type="ECO:0000313" key="10">
    <source>
        <dbReference type="Proteomes" id="UP000461670"/>
    </source>
</evidence>
<accession>A0A7V8FPJ3</accession>
<evidence type="ECO:0000256" key="1">
    <source>
        <dbReference type="ARBA" id="ARBA00004651"/>
    </source>
</evidence>
<evidence type="ECO:0000256" key="5">
    <source>
        <dbReference type="ARBA" id="ARBA00022989"/>
    </source>
</evidence>
<dbReference type="InterPro" id="IPR000515">
    <property type="entry name" value="MetI-like"/>
</dbReference>
<evidence type="ECO:0000256" key="3">
    <source>
        <dbReference type="ARBA" id="ARBA00022475"/>
    </source>
</evidence>
<keyword evidence="3" id="KW-1003">Cell membrane</keyword>
<dbReference type="Proteomes" id="UP000461670">
    <property type="component" value="Unassembled WGS sequence"/>
</dbReference>
<feature type="transmembrane region" description="Helical" evidence="7">
    <location>
        <begin position="120"/>
        <end position="141"/>
    </location>
</feature>